<feature type="compositionally biased region" description="Basic and acidic residues" evidence="5">
    <location>
        <begin position="292"/>
        <end position="305"/>
    </location>
</feature>
<feature type="compositionally biased region" description="Polar residues" evidence="5">
    <location>
        <begin position="221"/>
        <end position="239"/>
    </location>
</feature>
<feature type="compositionally biased region" description="Basic and acidic residues" evidence="5">
    <location>
        <begin position="78"/>
        <end position="89"/>
    </location>
</feature>
<keyword evidence="3 4" id="KW-0539">Nucleus</keyword>
<feature type="domain" description="Spp2/MOS2 G-patch" evidence="6">
    <location>
        <begin position="244"/>
        <end position="295"/>
    </location>
</feature>
<feature type="compositionally biased region" description="Polar residues" evidence="5">
    <location>
        <begin position="173"/>
        <end position="184"/>
    </location>
</feature>
<evidence type="ECO:0000259" key="6">
    <source>
        <dbReference type="Pfam" id="PF12656"/>
    </source>
</evidence>
<organism evidence="7 8">
    <name type="scientific">Anthostomella pinea</name>
    <dbReference type="NCBI Taxonomy" id="933095"/>
    <lineage>
        <taxon>Eukaryota</taxon>
        <taxon>Fungi</taxon>
        <taxon>Dikarya</taxon>
        <taxon>Ascomycota</taxon>
        <taxon>Pezizomycotina</taxon>
        <taxon>Sordariomycetes</taxon>
        <taxon>Xylariomycetidae</taxon>
        <taxon>Xylariales</taxon>
        <taxon>Xylariaceae</taxon>
        <taxon>Anthostomella</taxon>
    </lineage>
</organism>
<dbReference type="PANTHER" id="PTHR15818">
    <property type="entry name" value="G PATCH AND KOW-CONTAINING"/>
    <property type="match status" value="1"/>
</dbReference>
<dbReference type="EMBL" id="CAUWAG010000010">
    <property type="protein sequence ID" value="CAJ2507059.1"/>
    <property type="molecule type" value="Genomic_DNA"/>
</dbReference>
<proteinExistence type="inferred from homology"/>
<evidence type="ECO:0000256" key="4">
    <source>
        <dbReference type="RuleBase" id="RU369096"/>
    </source>
</evidence>
<evidence type="ECO:0000313" key="7">
    <source>
        <dbReference type="EMBL" id="CAJ2507059.1"/>
    </source>
</evidence>
<dbReference type="InterPro" id="IPR045166">
    <property type="entry name" value="Spp2-like"/>
</dbReference>
<keyword evidence="4" id="KW-0747">Spliceosome</keyword>
<protein>
    <recommendedName>
        <fullName evidence="4">Pre-mRNA-splicing factor</fullName>
    </recommendedName>
</protein>
<feature type="compositionally biased region" description="Polar residues" evidence="5">
    <location>
        <begin position="26"/>
        <end position="41"/>
    </location>
</feature>
<comment type="caution">
    <text evidence="7">The sequence shown here is derived from an EMBL/GenBank/DDBJ whole genome shotgun (WGS) entry which is preliminary data.</text>
</comment>
<comment type="function">
    <text evidence="4">Involved in spliceosome maturation and the first step of pre-mRNA splicing.</text>
</comment>
<dbReference type="AlphaFoldDB" id="A0AAI8VLD5"/>
<gene>
    <name evidence="7" type="ORF">KHLLAP_LOCUS7527</name>
</gene>
<name>A0AAI8VLD5_9PEZI</name>
<dbReference type="Pfam" id="PF12656">
    <property type="entry name" value="G-patch_2"/>
    <property type="match status" value="1"/>
</dbReference>
<feature type="compositionally biased region" description="Basic and acidic residues" evidence="5">
    <location>
        <begin position="314"/>
        <end position="364"/>
    </location>
</feature>
<keyword evidence="8" id="KW-1185">Reference proteome</keyword>
<feature type="compositionally biased region" description="Basic and acidic residues" evidence="5">
    <location>
        <begin position="106"/>
        <end position="116"/>
    </location>
</feature>
<feature type="compositionally biased region" description="Basic and acidic residues" evidence="5">
    <location>
        <begin position="124"/>
        <end position="148"/>
    </location>
</feature>
<feature type="compositionally biased region" description="Basic residues" evidence="5">
    <location>
        <begin position="365"/>
        <end position="374"/>
    </location>
</feature>
<accession>A0AAI8VLD5</accession>
<dbReference type="PANTHER" id="PTHR15818:SF2">
    <property type="entry name" value="G-PATCH DOMAIN AND KOW MOTIFS-CONTAINING PROTEIN"/>
    <property type="match status" value="1"/>
</dbReference>
<keyword evidence="4" id="KW-0507">mRNA processing</keyword>
<dbReference type="Proteomes" id="UP001295740">
    <property type="component" value="Unassembled WGS sequence"/>
</dbReference>
<comment type="similarity">
    <text evidence="2 4">Belongs to the SPP2 family.</text>
</comment>
<evidence type="ECO:0000256" key="3">
    <source>
        <dbReference type="ARBA" id="ARBA00023242"/>
    </source>
</evidence>
<keyword evidence="4" id="KW-0508">mRNA splicing</keyword>
<feature type="region of interest" description="Disordered" evidence="5">
    <location>
        <begin position="1"/>
        <end position="205"/>
    </location>
</feature>
<comment type="subcellular location">
    <subcellularLocation>
        <location evidence="1 4">Nucleus</location>
    </subcellularLocation>
</comment>
<evidence type="ECO:0000256" key="2">
    <source>
        <dbReference type="ARBA" id="ARBA00008576"/>
    </source>
</evidence>
<evidence type="ECO:0000256" key="5">
    <source>
        <dbReference type="SAM" id="MobiDB-lite"/>
    </source>
</evidence>
<dbReference type="GO" id="GO:0005681">
    <property type="term" value="C:spliceosomal complex"/>
    <property type="evidence" value="ECO:0007669"/>
    <property type="project" value="UniProtKB-UniRule"/>
</dbReference>
<reference evidence="7" key="1">
    <citation type="submission" date="2023-10" db="EMBL/GenBank/DDBJ databases">
        <authorList>
            <person name="Hackl T."/>
        </authorList>
    </citation>
    <scope>NUCLEOTIDE SEQUENCE</scope>
</reference>
<dbReference type="GO" id="GO:0000398">
    <property type="term" value="P:mRNA splicing, via spliceosome"/>
    <property type="evidence" value="ECO:0007669"/>
    <property type="project" value="UniProtKB-UniRule"/>
</dbReference>
<sequence length="374" mass="41854">MSEPKPMPQAPRIAIKFGASSSSSSKATNGSRKAGQTQPPSTLGKRPRPNALNHGSESGDDDDSAGRYEAVTLLGDDTSTREGKRRDVKSSNTGNARAPYVISGHTNRDWKADLKARRGGNKSAPHEAQAKWDSTNKDMEPADQDKQIKWGLTVTKTSTEEENGAASDAISDEQISTRIVSKSETPADDSHQTAPDDDKDAMDALLGKQKLTKDLIIKSTSKGNTSANFSEQDAYQQRVQEAAEVSTVDEYDEIPEGEFGAAMLRGMGWNGEERGSKLKEVKRRPNLMGLGSKEDEEIKKAELAKKHGHRERRPRLDEYRRDREKFRQDRDGRHKESCKSERERERRGPAYGDRYTDNHRDRDSHKHRSRDYKS</sequence>
<feature type="region of interest" description="Disordered" evidence="5">
    <location>
        <begin position="221"/>
        <end position="254"/>
    </location>
</feature>
<evidence type="ECO:0000313" key="8">
    <source>
        <dbReference type="Proteomes" id="UP001295740"/>
    </source>
</evidence>
<evidence type="ECO:0000256" key="1">
    <source>
        <dbReference type="ARBA" id="ARBA00004123"/>
    </source>
</evidence>
<feature type="region of interest" description="Disordered" evidence="5">
    <location>
        <begin position="269"/>
        <end position="374"/>
    </location>
</feature>
<dbReference type="InterPro" id="IPR026822">
    <property type="entry name" value="Spp2/MOS2_G-patch"/>
</dbReference>